<evidence type="ECO:0000313" key="2">
    <source>
        <dbReference type="EMBL" id="TWU60100.1"/>
    </source>
</evidence>
<evidence type="ECO:0000256" key="1">
    <source>
        <dbReference type="SAM" id="SignalP"/>
    </source>
</evidence>
<keyword evidence="3" id="KW-1185">Reference proteome</keyword>
<accession>A0A5C6FGX2</accession>
<name>A0A5C6FGX2_9BACT</name>
<reference evidence="2 3" key="1">
    <citation type="submission" date="2019-02" db="EMBL/GenBank/DDBJ databases">
        <title>Deep-cultivation of Planctomycetes and their phenomic and genomic characterization uncovers novel biology.</title>
        <authorList>
            <person name="Wiegand S."/>
            <person name="Jogler M."/>
            <person name="Boedeker C."/>
            <person name="Pinto D."/>
            <person name="Vollmers J."/>
            <person name="Rivas-Marin E."/>
            <person name="Kohn T."/>
            <person name="Peeters S.H."/>
            <person name="Heuer A."/>
            <person name="Rast P."/>
            <person name="Oberbeckmann S."/>
            <person name="Bunk B."/>
            <person name="Jeske O."/>
            <person name="Meyerdierks A."/>
            <person name="Storesund J.E."/>
            <person name="Kallscheuer N."/>
            <person name="Luecker S."/>
            <person name="Lage O.M."/>
            <person name="Pohl T."/>
            <person name="Merkel B.J."/>
            <person name="Hornburger P."/>
            <person name="Mueller R.-W."/>
            <person name="Bruemmer F."/>
            <person name="Labrenz M."/>
            <person name="Spormann A.M."/>
            <person name="Op Den Camp H."/>
            <person name="Overmann J."/>
            <person name="Amann R."/>
            <person name="Jetten M.S.M."/>
            <person name="Mascher T."/>
            <person name="Medema M.H."/>
            <person name="Devos D.P."/>
            <person name="Kaster A.-K."/>
            <person name="Ovreas L."/>
            <person name="Rohde M."/>
            <person name="Galperin M.Y."/>
            <person name="Jogler C."/>
        </authorList>
    </citation>
    <scope>NUCLEOTIDE SEQUENCE [LARGE SCALE GENOMIC DNA]</scope>
    <source>
        <strain evidence="2 3">Poly51</strain>
    </source>
</reference>
<dbReference type="Proteomes" id="UP000318288">
    <property type="component" value="Unassembled WGS sequence"/>
</dbReference>
<gene>
    <name evidence="2" type="ORF">Poly51_03740</name>
</gene>
<dbReference type="EMBL" id="SJPW01000001">
    <property type="protein sequence ID" value="TWU60100.1"/>
    <property type="molecule type" value="Genomic_DNA"/>
</dbReference>
<feature type="chain" id="PRO_5022849709" evidence="1">
    <location>
        <begin position="30"/>
        <end position="154"/>
    </location>
</feature>
<protein>
    <submittedName>
        <fullName evidence="2">Uncharacterized protein</fullName>
    </submittedName>
</protein>
<feature type="signal peptide" evidence="1">
    <location>
        <begin position="1"/>
        <end position="29"/>
    </location>
</feature>
<organism evidence="2 3">
    <name type="scientific">Rubripirellula tenax</name>
    <dbReference type="NCBI Taxonomy" id="2528015"/>
    <lineage>
        <taxon>Bacteria</taxon>
        <taxon>Pseudomonadati</taxon>
        <taxon>Planctomycetota</taxon>
        <taxon>Planctomycetia</taxon>
        <taxon>Pirellulales</taxon>
        <taxon>Pirellulaceae</taxon>
        <taxon>Rubripirellula</taxon>
    </lineage>
</organism>
<sequence length="154" mass="16653" precursor="true">MFNGNRYHRCTSAVSVVALVAVAGWRCLALGTATTPVESGDLVHSQHFETDAYVGVDAGADRLPGIANVDDGFDGVVDNPVELGATGSDDRFVVMTADQYAMAPDLLPLVLQRGAWIGDDVVDSVVTSEVPRRQFFRFENRAGVWEFMKSSDVQ</sequence>
<keyword evidence="1" id="KW-0732">Signal</keyword>
<evidence type="ECO:0000313" key="3">
    <source>
        <dbReference type="Proteomes" id="UP000318288"/>
    </source>
</evidence>
<dbReference type="AlphaFoldDB" id="A0A5C6FGX2"/>
<proteinExistence type="predicted"/>
<comment type="caution">
    <text evidence="2">The sequence shown here is derived from an EMBL/GenBank/DDBJ whole genome shotgun (WGS) entry which is preliminary data.</text>
</comment>